<comment type="caution">
    <text evidence="1">The sequence shown here is derived from an EMBL/GenBank/DDBJ whole genome shotgun (WGS) entry which is preliminary data.</text>
</comment>
<dbReference type="Proteomes" id="UP000324222">
    <property type="component" value="Unassembled WGS sequence"/>
</dbReference>
<dbReference type="AlphaFoldDB" id="A0A5B7IZ28"/>
<protein>
    <submittedName>
        <fullName evidence="1">Uncharacterized protein</fullName>
    </submittedName>
</protein>
<keyword evidence="2" id="KW-1185">Reference proteome</keyword>
<accession>A0A5B7IZ28</accession>
<name>A0A5B7IZ28_PORTR</name>
<organism evidence="1 2">
    <name type="scientific">Portunus trituberculatus</name>
    <name type="common">Swimming crab</name>
    <name type="synonym">Neptunus trituberculatus</name>
    <dbReference type="NCBI Taxonomy" id="210409"/>
    <lineage>
        <taxon>Eukaryota</taxon>
        <taxon>Metazoa</taxon>
        <taxon>Ecdysozoa</taxon>
        <taxon>Arthropoda</taxon>
        <taxon>Crustacea</taxon>
        <taxon>Multicrustacea</taxon>
        <taxon>Malacostraca</taxon>
        <taxon>Eumalacostraca</taxon>
        <taxon>Eucarida</taxon>
        <taxon>Decapoda</taxon>
        <taxon>Pleocyemata</taxon>
        <taxon>Brachyura</taxon>
        <taxon>Eubrachyura</taxon>
        <taxon>Portunoidea</taxon>
        <taxon>Portunidae</taxon>
        <taxon>Portuninae</taxon>
        <taxon>Portunus</taxon>
    </lineage>
</organism>
<dbReference type="EMBL" id="VSRR010074741">
    <property type="protein sequence ID" value="MPC87513.1"/>
    <property type="molecule type" value="Genomic_DNA"/>
</dbReference>
<sequence length="132" mass="14739">MRWNERHRSSANNLLSSNIEYLPVESLRSHGEPQRATGSLSTLLPGHTFNIHFYSATRSSPQAKYIPGDKLGSRFHVKYALPADRTCSAAPVTPKGNLRGTPGRLRRVSRTCERRLEGSGSRLALMHVLEKD</sequence>
<evidence type="ECO:0000313" key="2">
    <source>
        <dbReference type="Proteomes" id="UP000324222"/>
    </source>
</evidence>
<evidence type="ECO:0000313" key="1">
    <source>
        <dbReference type="EMBL" id="MPC87513.1"/>
    </source>
</evidence>
<proteinExistence type="predicted"/>
<gene>
    <name evidence="1" type="ORF">E2C01_082376</name>
</gene>
<reference evidence="1 2" key="1">
    <citation type="submission" date="2019-05" db="EMBL/GenBank/DDBJ databases">
        <title>Another draft genome of Portunus trituberculatus and its Hox gene families provides insights of decapod evolution.</title>
        <authorList>
            <person name="Jeong J.-H."/>
            <person name="Song I."/>
            <person name="Kim S."/>
            <person name="Choi T."/>
            <person name="Kim D."/>
            <person name="Ryu S."/>
            <person name="Kim W."/>
        </authorList>
    </citation>
    <scope>NUCLEOTIDE SEQUENCE [LARGE SCALE GENOMIC DNA]</scope>
    <source>
        <tissue evidence="1">Muscle</tissue>
    </source>
</reference>